<keyword evidence="4" id="KW-1185">Reference proteome</keyword>
<organism evidence="3 4">
    <name type="scientific">Nocardiopsis coralli</name>
    <dbReference type="NCBI Taxonomy" id="2772213"/>
    <lineage>
        <taxon>Bacteria</taxon>
        <taxon>Bacillati</taxon>
        <taxon>Actinomycetota</taxon>
        <taxon>Actinomycetes</taxon>
        <taxon>Streptosporangiales</taxon>
        <taxon>Nocardiopsidaceae</taxon>
        <taxon>Nocardiopsis</taxon>
    </lineage>
</organism>
<name>A0ABR9PBL1_9ACTN</name>
<sequence>MRSFSTTARVSGVAAATVALLATGLFGVNTAAAQEQPIDPDRAHEIMETPWPEYEVGDVHGNIELVSTYLTLETDEDGKPFWDEHPTRVFTEELADAVENYQAHVGLDEQRRIGEPEWDHFSDGQFPEDAFDWGPPAGNNFYGPGDSGKGVGTVQFLLVERGYLDPGQVDEQYGSETEAAVEEFQADKVCPEIDVSEQECVDGLTGEVTYRALVSVE</sequence>
<dbReference type="SUPFAM" id="SSF47090">
    <property type="entry name" value="PGBD-like"/>
    <property type="match status" value="1"/>
</dbReference>
<accession>A0ABR9PBL1</accession>
<keyword evidence="1" id="KW-0732">Signal</keyword>
<feature type="chain" id="PRO_5046462711" evidence="1">
    <location>
        <begin position="34"/>
        <end position="217"/>
    </location>
</feature>
<evidence type="ECO:0000313" key="4">
    <source>
        <dbReference type="Proteomes" id="UP000806528"/>
    </source>
</evidence>
<protein>
    <submittedName>
        <fullName evidence="3">Peptidoglycan-binding protein</fullName>
    </submittedName>
</protein>
<dbReference type="Gene3D" id="1.10.101.10">
    <property type="entry name" value="PGBD-like superfamily/PGBD"/>
    <property type="match status" value="1"/>
</dbReference>
<proteinExistence type="predicted"/>
<dbReference type="InterPro" id="IPR036366">
    <property type="entry name" value="PGBDSf"/>
</dbReference>
<dbReference type="InterPro" id="IPR036365">
    <property type="entry name" value="PGBD-like_sf"/>
</dbReference>
<reference evidence="3 4" key="1">
    <citation type="submission" date="2020-09" db="EMBL/GenBank/DDBJ databases">
        <title>Diversity and distribution of actinomycetes associated with coral in the coast of Hainan.</title>
        <authorList>
            <person name="Li F."/>
        </authorList>
    </citation>
    <scope>NUCLEOTIDE SEQUENCE [LARGE SCALE GENOMIC DNA]</scope>
    <source>
        <strain evidence="3 4">HNM0947</strain>
    </source>
</reference>
<dbReference type="Proteomes" id="UP000806528">
    <property type="component" value="Unassembled WGS sequence"/>
</dbReference>
<feature type="signal peptide" evidence="1">
    <location>
        <begin position="1"/>
        <end position="33"/>
    </location>
</feature>
<gene>
    <name evidence="3" type="ORF">IDM40_21340</name>
</gene>
<comment type="caution">
    <text evidence="3">The sequence shown here is derived from an EMBL/GenBank/DDBJ whole genome shotgun (WGS) entry which is preliminary data.</text>
</comment>
<dbReference type="EMBL" id="JADBGI010000022">
    <property type="protein sequence ID" value="MBE3001217.1"/>
    <property type="molecule type" value="Genomic_DNA"/>
</dbReference>
<evidence type="ECO:0000313" key="3">
    <source>
        <dbReference type="EMBL" id="MBE3001217.1"/>
    </source>
</evidence>
<dbReference type="RefSeq" id="WP_193123816.1">
    <property type="nucleotide sequence ID" value="NZ_JADBGI010000022.1"/>
</dbReference>
<dbReference type="Pfam" id="PF01471">
    <property type="entry name" value="PG_binding_1"/>
    <property type="match status" value="1"/>
</dbReference>
<feature type="domain" description="Peptidoglycan binding-like" evidence="2">
    <location>
        <begin position="147"/>
        <end position="187"/>
    </location>
</feature>
<evidence type="ECO:0000256" key="1">
    <source>
        <dbReference type="SAM" id="SignalP"/>
    </source>
</evidence>
<evidence type="ECO:0000259" key="2">
    <source>
        <dbReference type="Pfam" id="PF01471"/>
    </source>
</evidence>
<dbReference type="InterPro" id="IPR002477">
    <property type="entry name" value="Peptidoglycan-bd-like"/>
</dbReference>